<accession>A0A1I4C6T9</accession>
<keyword evidence="2" id="KW-0732">Signal</keyword>
<dbReference type="Gene3D" id="3.40.50.2300">
    <property type="match status" value="2"/>
</dbReference>
<dbReference type="PANTHER" id="PTHR38038:SF1">
    <property type="entry name" value="PENICILLIN-BINDING PROTEIN ACTIVATOR LPOA"/>
    <property type="match status" value="1"/>
</dbReference>
<keyword evidence="1" id="KW-0472">Membrane</keyword>
<dbReference type="AlphaFoldDB" id="A0A1I4C6T9"/>
<evidence type="ECO:0000256" key="1">
    <source>
        <dbReference type="ARBA" id="ARBA00023136"/>
    </source>
</evidence>
<dbReference type="GO" id="GO:0009252">
    <property type="term" value="P:peptidoglycan biosynthetic process"/>
    <property type="evidence" value="ECO:0007669"/>
    <property type="project" value="TreeGrafter"/>
</dbReference>
<dbReference type="RefSeq" id="WP_090699828.1">
    <property type="nucleotide sequence ID" value="NZ_FOSP01000014.1"/>
</dbReference>
<dbReference type="OrthoDB" id="9152130at2"/>
<dbReference type="InterPro" id="IPR007443">
    <property type="entry name" value="LpoA"/>
</dbReference>
<evidence type="ECO:0008006" key="5">
    <source>
        <dbReference type="Google" id="ProtNLM"/>
    </source>
</evidence>
<feature type="signal peptide" evidence="2">
    <location>
        <begin position="1"/>
        <end position="24"/>
    </location>
</feature>
<protein>
    <recommendedName>
        <fullName evidence="5">Penicillin-binding protein activator</fullName>
    </recommendedName>
</protein>
<evidence type="ECO:0000313" key="3">
    <source>
        <dbReference type="EMBL" id="SFK76330.1"/>
    </source>
</evidence>
<name>A0A1I4C6T9_9PROT</name>
<keyword evidence="4" id="KW-1185">Reference proteome</keyword>
<dbReference type="Proteomes" id="UP000199533">
    <property type="component" value="Unassembled WGS sequence"/>
</dbReference>
<dbReference type="SUPFAM" id="SSF53822">
    <property type="entry name" value="Periplasmic binding protein-like I"/>
    <property type="match status" value="1"/>
</dbReference>
<feature type="chain" id="PRO_5011555549" description="Penicillin-binding protein activator" evidence="2">
    <location>
        <begin position="25"/>
        <end position="366"/>
    </location>
</feature>
<dbReference type="EMBL" id="FOSP01000014">
    <property type="protein sequence ID" value="SFK76330.1"/>
    <property type="molecule type" value="Genomic_DNA"/>
</dbReference>
<dbReference type="STRING" id="52441.SAMN05216302_1014108"/>
<dbReference type="Pfam" id="PF04348">
    <property type="entry name" value="LppC"/>
    <property type="match status" value="1"/>
</dbReference>
<reference evidence="4" key="1">
    <citation type="submission" date="2016-10" db="EMBL/GenBank/DDBJ databases">
        <authorList>
            <person name="Varghese N."/>
            <person name="Submissions S."/>
        </authorList>
    </citation>
    <scope>NUCLEOTIDE SEQUENCE [LARGE SCALE GENOMIC DNA]</scope>
    <source>
        <strain evidence="4">Nm69</strain>
    </source>
</reference>
<proteinExistence type="predicted"/>
<evidence type="ECO:0000256" key="2">
    <source>
        <dbReference type="SAM" id="SignalP"/>
    </source>
</evidence>
<evidence type="ECO:0000313" key="4">
    <source>
        <dbReference type="Proteomes" id="UP000199533"/>
    </source>
</evidence>
<dbReference type="InterPro" id="IPR028082">
    <property type="entry name" value="Peripla_BP_I"/>
</dbReference>
<dbReference type="PANTHER" id="PTHR38038">
    <property type="entry name" value="PENICILLIN-BINDING PROTEIN ACTIVATOR LPOA"/>
    <property type="match status" value="1"/>
</dbReference>
<dbReference type="CDD" id="cd06339">
    <property type="entry name" value="PBP1_YraM_LppC_lipoprotein-like"/>
    <property type="match status" value="1"/>
</dbReference>
<gene>
    <name evidence="3" type="ORF">SAMN05216302_1014108</name>
</gene>
<sequence>MQRFYIVILVAVVALLYGSPRAFATHPEGYFPDANVPMPAPVYMPVSHIALLLPLDSPSFRDAAETVRKGFEAAAKREAAIPLTIRVYATSDDPLDVLITYHQALDAGAVLVVGPLTRNGVTALASSHVVEVPTLALNSADVDMLLPPNLYLFGLQTESEAVQVAEMALSAGKRHAIIIKDAGGLSVRLQSAFANRWLSDYGNTAESIEYEQNQAFYSQLRRHTAGEDNLVFLALDADKVRRIRTYLNPATPVYATSRIFVTNQDPLFNHDLNGIQFMDMPWLLLPDHPAVMAYQGPDKKQKKDTERLYALGIDAFRLMSYMLQVRSPYEIAFDGVTGQIHFVAPAYFVRVPVAAKIENGKVQLLK</sequence>
<dbReference type="GO" id="GO:0030234">
    <property type="term" value="F:enzyme regulator activity"/>
    <property type="evidence" value="ECO:0007669"/>
    <property type="project" value="TreeGrafter"/>
</dbReference>
<organism evidence="3 4">
    <name type="scientific">Nitrosomonas aestuarii</name>
    <dbReference type="NCBI Taxonomy" id="52441"/>
    <lineage>
        <taxon>Bacteria</taxon>
        <taxon>Pseudomonadati</taxon>
        <taxon>Pseudomonadota</taxon>
        <taxon>Betaproteobacteria</taxon>
        <taxon>Nitrosomonadales</taxon>
        <taxon>Nitrosomonadaceae</taxon>
        <taxon>Nitrosomonas</taxon>
    </lineage>
</organism>
<dbReference type="GO" id="GO:0031241">
    <property type="term" value="C:periplasmic side of cell outer membrane"/>
    <property type="evidence" value="ECO:0007669"/>
    <property type="project" value="TreeGrafter"/>
</dbReference>